<comment type="catalytic activity">
    <reaction evidence="5">
        <text>guanosine(9) in tRNA + S-adenosyl-L-methionine = N(1)-methylguanosine(9) in tRNA + S-adenosyl-L-homocysteine + H(+)</text>
        <dbReference type="Rhea" id="RHEA:43156"/>
        <dbReference type="Rhea" id="RHEA-COMP:10367"/>
        <dbReference type="Rhea" id="RHEA-COMP:10368"/>
        <dbReference type="ChEBI" id="CHEBI:15378"/>
        <dbReference type="ChEBI" id="CHEBI:57856"/>
        <dbReference type="ChEBI" id="CHEBI:59789"/>
        <dbReference type="ChEBI" id="CHEBI:73542"/>
        <dbReference type="ChEBI" id="CHEBI:74269"/>
        <dbReference type="EC" id="2.1.1.221"/>
    </reaction>
</comment>
<evidence type="ECO:0000256" key="3">
    <source>
        <dbReference type="ARBA" id="ARBA00022679"/>
    </source>
</evidence>
<sequence length="357" mass="40822">MASNIEEERQEMEEREDGSPVKGEEKDVEKQLTTEGDLPVTLSKSQLKKIKKKEKWAQVKASKRKAEKERWKARKRECRERGEELGPTRKQLKHNTMAKSNCKIPVVIDCDFDQYMAEKDIKMLVKQIQFSYSANRRSDNPMQVHFHTAPYRSMFEKPSLVYLSSESPNVLQTLEEDKVYVIGGLVDHNHHKGLCHRLAEEKGITHAQLPISDYIDMKTRKVLTINHVFEILLRYTETKDWQKAFYTVLPPRKGAKPKDNLNKGALTTKEDSSPENLTQSADGQRNKSAVTQDLKSDSAKLSVSNSLLADCVSAEEVDHSKDTSDMGSESIAYPLILKYHAKVKESSEKSFTLNQKH</sequence>
<dbReference type="InterPro" id="IPR038459">
    <property type="entry name" value="MT_TRM10-typ_sf"/>
</dbReference>
<dbReference type="EC" id="2.1.1.221" evidence="1"/>
<feature type="domain" description="SAM-dependent MTase TRM10-type" evidence="7">
    <location>
        <begin position="88"/>
        <end position="256"/>
    </location>
</feature>
<feature type="compositionally biased region" description="Polar residues" evidence="6">
    <location>
        <begin position="274"/>
        <end position="295"/>
    </location>
</feature>
<protein>
    <recommendedName>
        <fullName evidence="1">tRNA (guanine(9)-N(1))-methyltransferase</fullName>
        <ecNumber evidence="1">2.1.1.221</ecNumber>
    </recommendedName>
</protein>
<keyword evidence="4" id="KW-0949">S-adenosyl-L-methionine</keyword>
<dbReference type="CDD" id="cd18101">
    <property type="entry name" value="Trm10euk_A"/>
    <property type="match status" value="1"/>
</dbReference>
<dbReference type="PROSITE" id="PS51675">
    <property type="entry name" value="SAM_MT_TRM10"/>
    <property type="match status" value="1"/>
</dbReference>
<dbReference type="Proteomes" id="UP001164746">
    <property type="component" value="Chromosome 2"/>
</dbReference>
<gene>
    <name evidence="8" type="ORF">MAR_029249</name>
</gene>
<dbReference type="InterPro" id="IPR028564">
    <property type="entry name" value="MT_TRM10-typ"/>
</dbReference>
<evidence type="ECO:0000259" key="7">
    <source>
        <dbReference type="PROSITE" id="PS51675"/>
    </source>
</evidence>
<keyword evidence="9" id="KW-1185">Reference proteome</keyword>
<dbReference type="InterPro" id="IPR007356">
    <property type="entry name" value="tRNA_m1G_MeTrfase_euk"/>
</dbReference>
<evidence type="ECO:0000313" key="9">
    <source>
        <dbReference type="Proteomes" id="UP001164746"/>
    </source>
</evidence>
<feature type="region of interest" description="Disordered" evidence="6">
    <location>
        <begin position="256"/>
        <end position="295"/>
    </location>
</feature>
<dbReference type="EMBL" id="CP111013">
    <property type="protein sequence ID" value="WAQ96559.1"/>
    <property type="molecule type" value="Genomic_DNA"/>
</dbReference>
<feature type="region of interest" description="Disordered" evidence="6">
    <location>
        <begin position="1"/>
        <end position="86"/>
    </location>
</feature>
<keyword evidence="3" id="KW-0808">Transferase</keyword>
<evidence type="ECO:0000256" key="4">
    <source>
        <dbReference type="ARBA" id="ARBA00022691"/>
    </source>
</evidence>
<organism evidence="8 9">
    <name type="scientific">Mya arenaria</name>
    <name type="common">Soft-shell clam</name>
    <dbReference type="NCBI Taxonomy" id="6604"/>
    <lineage>
        <taxon>Eukaryota</taxon>
        <taxon>Metazoa</taxon>
        <taxon>Spiralia</taxon>
        <taxon>Lophotrochozoa</taxon>
        <taxon>Mollusca</taxon>
        <taxon>Bivalvia</taxon>
        <taxon>Autobranchia</taxon>
        <taxon>Heteroconchia</taxon>
        <taxon>Euheterodonta</taxon>
        <taxon>Imparidentia</taxon>
        <taxon>Neoheterodontei</taxon>
        <taxon>Myida</taxon>
        <taxon>Myoidea</taxon>
        <taxon>Myidae</taxon>
        <taxon>Mya</taxon>
    </lineage>
</organism>
<name>A0ABY7DJA0_MYAAR</name>
<accession>A0ABY7DJA0</accession>
<evidence type="ECO:0000256" key="2">
    <source>
        <dbReference type="ARBA" id="ARBA00022603"/>
    </source>
</evidence>
<feature type="compositionally biased region" description="Basic and acidic residues" evidence="6">
    <location>
        <begin position="17"/>
        <end position="32"/>
    </location>
</feature>
<reference evidence="8" key="1">
    <citation type="submission" date="2022-11" db="EMBL/GenBank/DDBJ databases">
        <title>Centuries of genome instability and evolution in soft-shell clam transmissible cancer (bioRxiv).</title>
        <authorList>
            <person name="Hart S.F.M."/>
            <person name="Yonemitsu M.A."/>
            <person name="Giersch R.M."/>
            <person name="Beal B.F."/>
            <person name="Arriagada G."/>
            <person name="Davis B.W."/>
            <person name="Ostrander E.A."/>
            <person name="Goff S.P."/>
            <person name="Metzger M.J."/>
        </authorList>
    </citation>
    <scope>NUCLEOTIDE SEQUENCE</scope>
    <source>
        <strain evidence="8">MELC-2E11</strain>
        <tissue evidence="8">Siphon/mantle</tissue>
    </source>
</reference>
<proteinExistence type="predicted"/>
<dbReference type="PANTHER" id="PTHR13563:SF13">
    <property type="entry name" value="TRNA METHYLTRANSFERASE 10 HOMOLOG A"/>
    <property type="match status" value="1"/>
</dbReference>
<evidence type="ECO:0000313" key="8">
    <source>
        <dbReference type="EMBL" id="WAQ96559.1"/>
    </source>
</evidence>
<evidence type="ECO:0000256" key="6">
    <source>
        <dbReference type="SAM" id="MobiDB-lite"/>
    </source>
</evidence>
<evidence type="ECO:0000256" key="5">
    <source>
        <dbReference type="ARBA" id="ARBA00048434"/>
    </source>
</evidence>
<feature type="compositionally biased region" description="Basic and acidic residues" evidence="6">
    <location>
        <begin position="77"/>
        <end position="86"/>
    </location>
</feature>
<evidence type="ECO:0000256" key="1">
    <source>
        <dbReference type="ARBA" id="ARBA00012797"/>
    </source>
</evidence>
<dbReference type="PANTHER" id="PTHR13563">
    <property type="entry name" value="TRNA (GUANINE-9-) METHYLTRANSFERASE"/>
    <property type="match status" value="1"/>
</dbReference>
<dbReference type="Gene3D" id="3.40.1280.30">
    <property type="match status" value="2"/>
</dbReference>
<keyword evidence="2" id="KW-0489">Methyltransferase</keyword>